<dbReference type="RefSeq" id="WP_060988009.1">
    <property type="nucleotide sequence ID" value="NZ_CP131574.1"/>
</dbReference>
<evidence type="ECO:0000313" key="2">
    <source>
        <dbReference type="Proteomes" id="UP000240530"/>
    </source>
</evidence>
<dbReference type="AlphaFoldDB" id="A0A2T3KUA4"/>
<dbReference type="EMBL" id="PYNS01000013">
    <property type="protein sequence ID" value="PSV10304.1"/>
    <property type="molecule type" value="Genomic_DNA"/>
</dbReference>
<protein>
    <submittedName>
        <fullName evidence="1">Uncharacterized protein</fullName>
    </submittedName>
</protein>
<proteinExistence type="predicted"/>
<sequence>MIAQLYTAYLGELYGIVFFKTFAEKYSDDSHNDKWQTLIKVEELTAKRLKTGLEALGHPCADYDQAMAEKGLADAEKWLSLPWKELVDTMVPWVAPYQQRYQQQANEATEHQALFTLVADHENAIYDYLLAEQQGDKNALNVLDTFINKYI</sequence>
<name>A0A2T3KUA4_PHOLD</name>
<evidence type="ECO:0000313" key="1">
    <source>
        <dbReference type="EMBL" id="PSV10304.1"/>
    </source>
</evidence>
<gene>
    <name evidence="1" type="ORF">C0W93_12660</name>
</gene>
<organism evidence="1 2">
    <name type="scientific">Photobacterium leiognathi subsp. mandapamensis</name>
    <name type="common">Photobacterium mandapamensis</name>
    <dbReference type="NCBI Taxonomy" id="48408"/>
    <lineage>
        <taxon>Bacteria</taxon>
        <taxon>Pseudomonadati</taxon>
        <taxon>Pseudomonadota</taxon>
        <taxon>Gammaproteobacteria</taxon>
        <taxon>Vibrionales</taxon>
        <taxon>Vibrionaceae</taxon>
        <taxon>Photobacterium</taxon>
    </lineage>
</organism>
<accession>A0A2T3KUA4</accession>
<comment type="caution">
    <text evidence="1">The sequence shown here is derived from an EMBL/GenBank/DDBJ whole genome shotgun (WGS) entry which is preliminary data.</text>
</comment>
<reference evidence="1 2" key="1">
    <citation type="submission" date="2018-03" db="EMBL/GenBank/DDBJ databases">
        <title>Whole genome sequencing of Histamine producing bacteria.</title>
        <authorList>
            <person name="Butler K."/>
        </authorList>
    </citation>
    <scope>NUCLEOTIDE SEQUENCE [LARGE SCALE GENOMIC DNA]</scope>
    <source>
        <strain evidence="1 2">Res.4.1</strain>
    </source>
</reference>
<dbReference type="Proteomes" id="UP000240530">
    <property type="component" value="Unassembled WGS sequence"/>
</dbReference>